<organism evidence="6 7">
    <name type="scientific">Candidatus Nomurabacteria bacterium RIFCSPHIGHO2_01_FULL_39_10</name>
    <dbReference type="NCBI Taxonomy" id="1801733"/>
    <lineage>
        <taxon>Bacteria</taxon>
        <taxon>Candidatus Nomuraibacteriota</taxon>
    </lineage>
</organism>
<evidence type="ECO:0000256" key="1">
    <source>
        <dbReference type="ARBA" id="ARBA00004127"/>
    </source>
</evidence>
<dbReference type="AlphaFoldDB" id="A0A1F6V437"/>
<evidence type="ECO:0000256" key="3">
    <source>
        <dbReference type="ARBA" id="ARBA00022989"/>
    </source>
</evidence>
<dbReference type="InterPro" id="IPR007318">
    <property type="entry name" value="Phopholipid_MeTrfase"/>
</dbReference>
<feature type="transmembrane region" description="Helical" evidence="5">
    <location>
        <begin position="102"/>
        <end position="126"/>
    </location>
</feature>
<dbReference type="EMBL" id="MFTJ01000049">
    <property type="protein sequence ID" value="OGI64521.1"/>
    <property type="molecule type" value="Genomic_DNA"/>
</dbReference>
<name>A0A1F6V437_9BACT</name>
<comment type="caution">
    <text evidence="6">The sequence shown here is derived from an EMBL/GenBank/DDBJ whole genome shotgun (WGS) entry which is preliminary data.</text>
</comment>
<keyword evidence="4 5" id="KW-0472">Membrane</keyword>
<evidence type="ECO:0000256" key="4">
    <source>
        <dbReference type="ARBA" id="ARBA00023136"/>
    </source>
</evidence>
<protein>
    <recommendedName>
        <fullName evidence="8">Steroid 5-alpha reductase C-terminal domain-containing protein</fullName>
    </recommendedName>
</protein>
<evidence type="ECO:0000313" key="6">
    <source>
        <dbReference type="EMBL" id="OGI64521.1"/>
    </source>
</evidence>
<feature type="transmembrane region" description="Helical" evidence="5">
    <location>
        <begin position="25"/>
        <end position="45"/>
    </location>
</feature>
<keyword evidence="2 5" id="KW-0812">Transmembrane</keyword>
<sequence>METGNKENNISPQHKVRRALAHSHAIYFILFLTGVVLDIVFRFEIFTNSSFAPIGLGLLVFGTSLILWAEKTPHGSKGQIISKEHFFVGPYRYTRNPTHFGLFLLVMGFGFIANAFFVVLTTLISFCLEKFIFQDKAEKMLVEKYGASYLEYKKTVRF</sequence>
<dbReference type="Proteomes" id="UP000178700">
    <property type="component" value="Unassembled WGS sequence"/>
</dbReference>
<proteinExistence type="predicted"/>
<dbReference type="Gene3D" id="1.20.120.1630">
    <property type="match status" value="1"/>
</dbReference>
<dbReference type="GO" id="GO:0012505">
    <property type="term" value="C:endomembrane system"/>
    <property type="evidence" value="ECO:0007669"/>
    <property type="project" value="UniProtKB-SubCell"/>
</dbReference>
<reference evidence="6 7" key="1">
    <citation type="journal article" date="2016" name="Nat. Commun.">
        <title>Thousands of microbial genomes shed light on interconnected biogeochemical processes in an aquifer system.</title>
        <authorList>
            <person name="Anantharaman K."/>
            <person name="Brown C.T."/>
            <person name="Hug L.A."/>
            <person name="Sharon I."/>
            <person name="Castelle C.J."/>
            <person name="Probst A.J."/>
            <person name="Thomas B.C."/>
            <person name="Singh A."/>
            <person name="Wilkins M.J."/>
            <person name="Karaoz U."/>
            <person name="Brodie E.L."/>
            <person name="Williams K.H."/>
            <person name="Hubbard S.S."/>
            <person name="Banfield J.F."/>
        </authorList>
    </citation>
    <scope>NUCLEOTIDE SEQUENCE [LARGE SCALE GENOMIC DNA]</scope>
</reference>
<accession>A0A1F6V437</accession>
<evidence type="ECO:0000313" key="7">
    <source>
        <dbReference type="Proteomes" id="UP000178700"/>
    </source>
</evidence>
<evidence type="ECO:0000256" key="2">
    <source>
        <dbReference type="ARBA" id="ARBA00022692"/>
    </source>
</evidence>
<comment type="subcellular location">
    <subcellularLocation>
        <location evidence="1">Endomembrane system</location>
        <topology evidence="1">Multi-pass membrane protein</topology>
    </subcellularLocation>
</comment>
<dbReference type="Pfam" id="PF04191">
    <property type="entry name" value="PEMT"/>
    <property type="match status" value="1"/>
</dbReference>
<evidence type="ECO:0000256" key="5">
    <source>
        <dbReference type="SAM" id="Phobius"/>
    </source>
</evidence>
<feature type="transmembrane region" description="Helical" evidence="5">
    <location>
        <begin position="51"/>
        <end position="69"/>
    </location>
</feature>
<gene>
    <name evidence="6" type="ORF">A2642_02310</name>
</gene>
<evidence type="ECO:0008006" key="8">
    <source>
        <dbReference type="Google" id="ProtNLM"/>
    </source>
</evidence>
<keyword evidence="3 5" id="KW-1133">Transmembrane helix</keyword>